<dbReference type="Gene3D" id="1.10.10.10">
    <property type="entry name" value="Winged helix-like DNA-binding domain superfamily/Winged helix DNA-binding domain"/>
    <property type="match status" value="1"/>
</dbReference>
<gene>
    <name evidence="3" type="ORF">ABID29_000469</name>
</gene>
<dbReference type="PANTHER" id="PTHR37293:SF6">
    <property type="entry name" value="DNA REPLICATION PROTEIN DNAD"/>
    <property type="match status" value="1"/>
</dbReference>
<evidence type="ECO:0000256" key="1">
    <source>
        <dbReference type="ARBA" id="ARBA00093462"/>
    </source>
</evidence>
<dbReference type="NCBIfam" id="TIGR01446">
    <property type="entry name" value="DnaD_dom"/>
    <property type="match status" value="1"/>
</dbReference>
<dbReference type="InterPro" id="IPR036388">
    <property type="entry name" value="WH-like_DNA-bd_sf"/>
</dbReference>
<comment type="caution">
    <text evidence="3">The sequence shown here is derived from an EMBL/GenBank/DDBJ whole genome shotgun (WGS) entry which is preliminary data.</text>
</comment>
<proteinExistence type="inferred from homology"/>
<evidence type="ECO:0000313" key="4">
    <source>
        <dbReference type="Proteomes" id="UP001549122"/>
    </source>
</evidence>
<dbReference type="RefSeq" id="WP_354364118.1">
    <property type="nucleotide sequence ID" value="NZ_JBEPLO010000003.1"/>
</dbReference>
<name>A0ABV2FFY7_9STRE</name>
<dbReference type="PANTHER" id="PTHR37293">
    <property type="entry name" value="PHAGE REPLICATION PROTEIN-RELATED"/>
    <property type="match status" value="1"/>
</dbReference>
<protein>
    <submittedName>
        <fullName evidence="3">DNA replication protein</fullName>
    </submittedName>
</protein>
<dbReference type="InterPro" id="IPR053162">
    <property type="entry name" value="DnaD"/>
</dbReference>
<evidence type="ECO:0000259" key="2">
    <source>
        <dbReference type="Pfam" id="PF07261"/>
    </source>
</evidence>
<feature type="domain" description="DnaB/C C-terminal" evidence="2">
    <location>
        <begin position="127"/>
        <end position="197"/>
    </location>
</feature>
<dbReference type="InterPro" id="IPR034829">
    <property type="entry name" value="DnaD-like_sf"/>
</dbReference>
<evidence type="ECO:0000313" key="3">
    <source>
        <dbReference type="EMBL" id="MET3557360.1"/>
    </source>
</evidence>
<dbReference type="Proteomes" id="UP001549122">
    <property type="component" value="Unassembled WGS sequence"/>
</dbReference>
<dbReference type="Gene3D" id="1.10.10.630">
    <property type="entry name" value="DnaD domain-like"/>
    <property type="match status" value="1"/>
</dbReference>
<accession>A0ABV2FFY7</accession>
<dbReference type="EMBL" id="JBEPLO010000003">
    <property type="protein sequence ID" value="MET3557360.1"/>
    <property type="molecule type" value="Genomic_DNA"/>
</dbReference>
<reference evidence="3 4" key="1">
    <citation type="submission" date="2024-06" db="EMBL/GenBank/DDBJ databases">
        <title>Genomic Encyclopedia of Type Strains, Phase IV (KMG-IV): sequencing the most valuable type-strain genomes for metagenomic binning, comparative biology and taxonomic classification.</title>
        <authorList>
            <person name="Goeker M."/>
        </authorList>
    </citation>
    <scope>NUCLEOTIDE SEQUENCE [LARGE SCALE GENOMIC DNA]</scope>
    <source>
        <strain evidence="3 4">DSM 28303</strain>
    </source>
</reference>
<dbReference type="SUPFAM" id="SSF158499">
    <property type="entry name" value="DnaD domain-like"/>
    <property type="match status" value="1"/>
</dbReference>
<keyword evidence="4" id="KW-1185">Reference proteome</keyword>
<comment type="similarity">
    <text evidence="1">Belongs to the DnaB/DnaD family.</text>
</comment>
<dbReference type="Pfam" id="PF07261">
    <property type="entry name" value="DnaB_2"/>
    <property type="match status" value="1"/>
</dbReference>
<dbReference type="InterPro" id="IPR006343">
    <property type="entry name" value="DnaB/C_C"/>
</dbReference>
<organism evidence="3 4">
    <name type="scientific">Streptococcus rupicaprae</name>
    <dbReference type="NCBI Taxonomy" id="759619"/>
    <lineage>
        <taxon>Bacteria</taxon>
        <taxon>Bacillati</taxon>
        <taxon>Bacillota</taxon>
        <taxon>Bacilli</taxon>
        <taxon>Lactobacillales</taxon>
        <taxon>Streptococcaceae</taxon>
        <taxon>Streptococcus</taxon>
    </lineage>
</organism>
<sequence>MSYSKHFKSGNVVLPAALLFHFKDLFPSRDDFLVWQFFFYQNTSQLEELAPSTIAQATGMTVAAVNQAISDLQSAGLLEFKTIELAGEIEMIFDALPALDKLDALLETDADSASAGPFSNPAKELVADFERELGRFLSPFEIEDLEKSLQENVSPELIKEALKEAVFNGKANWKYIQAILRNWRREGITTLAQVEARQAEREAQIQPQGSGHLADYQAALGLFKD</sequence>